<dbReference type="EMBL" id="CP001742">
    <property type="protein sequence ID" value="ADL18533.1"/>
    <property type="molecule type" value="Genomic_DNA"/>
</dbReference>
<dbReference type="Proteomes" id="UP000000346">
    <property type="component" value="Chromosome"/>
</dbReference>
<dbReference type="OrthoDB" id="40991at2157"/>
<dbReference type="KEGG" id="asc:ASAC_0125"/>
<dbReference type="SUPFAM" id="SSF89447">
    <property type="entry name" value="AbrB/MazE/MraZ-like"/>
    <property type="match status" value="1"/>
</dbReference>
<dbReference type="InParanoid" id="D9PZP5"/>
<dbReference type="RefSeq" id="WP_013266045.1">
    <property type="nucleotide sequence ID" value="NC_014374.1"/>
</dbReference>
<dbReference type="Pfam" id="PF04014">
    <property type="entry name" value="MazE_antitoxin"/>
    <property type="match status" value="1"/>
</dbReference>
<evidence type="ECO:0000259" key="1">
    <source>
        <dbReference type="SMART" id="SM00966"/>
    </source>
</evidence>
<dbReference type="SMART" id="SM00966">
    <property type="entry name" value="SpoVT_AbrB"/>
    <property type="match status" value="1"/>
</dbReference>
<dbReference type="eggNOG" id="arCOG00318">
    <property type="taxonomic scope" value="Archaea"/>
</dbReference>
<dbReference type="InterPro" id="IPR007159">
    <property type="entry name" value="SpoVT-AbrB_dom"/>
</dbReference>
<feature type="domain" description="SpoVT-AbrB" evidence="1">
    <location>
        <begin position="22"/>
        <end position="67"/>
    </location>
</feature>
<sequence length="341" mass="38043">MKALTSDEGSLEGRVLPRKVQKLGTSSLIITLPRDWARSHGLKAGSMVTIVEDGDRLVVIPYVKGRPLTASFSLKHLNICKHLGRVVFCAYLSGLDGLTFYSNRPIRADLVEKISRVSETINNDSVKVYLNNMYEVNVAIEEYRDDIANALANYGRSLASAFSRLSQHVAGIRMTEEELESIYSDLRGLAFRTLRSGAKGVGYGISQEHLNRLLMAGVGLMVLVNDSFYKLGKDLLTLDSQLTQDERDRVKFLFQVLEVSLVAASLGVEPPSIKKEEDAYFKLRSLLDLEGELSDIVRNSTAAYAYILAKTLDIARIIKNIEETLLCHALFKKYSESEQEI</sequence>
<accession>D9PZP5</accession>
<dbReference type="InterPro" id="IPR037914">
    <property type="entry name" value="SpoVT-AbrB_sf"/>
</dbReference>
<dbReference type="HOGENOM" id="CLU_069302_1_0_2"/>
<organism evidence="2 3">
    <name type="scientific">Acidilobus saccharovorans (strain DSM 16705 / JCM 18335 / VKM B-2471 / 345-15)</name>
    <dbReference type="NCBI Taxonomy" id="666510"/>
    <lineage>
        <taxon>Archaea</taxon>
        <taxon>Thermoproteota</taxon>
        <taxon>Thermoprotei</taxon>
        <taxon>Acidilobales</taxon>
        <taxon>Acidilobaceae</taxon>
        <taxon>Acidilobus</taxon>
    </lineage>
</organism>
<proteinExistence type="predicted"/>
<gene>
    <name evidence="2" type="ordered locus">ASAC_0125</name>
</gene>
<dbReference type="AlphaFoldDB" id="D9PZP5"/>
<protein>
    <recommendedName>
        <fullName evidence="1">SpoVT-AbrB domain-containing protein</fullName>
    </recommendedName>
</protein>
<evidence type="ECO:0000313" key="2">
    <source>
        <dbReference type="EMBL" id="ADL18533.1"/>
    </source>
</evidence>
<dbReference type="STRING" id="666510.ASAC_0125"/>
<keyword evidence="3" id="KW-1185">Reference proteome</keyword>
<evidence type="ECO:0000313" key="3">
    <source>
        <dbReference type="Proteomes" id="UP000000346"/>
    </source>
</evidence>
<reference evidence="2 3" key="1">
    <citation type="journal article" date="2010" name="Appl. Environ. Microbiol.">
        <title>The genome sequence of the crenarchaeon Acidilobus saccharovorans supports a new order, Acidilobales, and suggests an important ecological role in terrestrial acidic hot springs.</title>
        <authorList>
            <person name="Mardanov A.V."/>
            <person name="Svetlitchnyi V.A."/>
            <person name="Beletsky A.V."/>
            <person name="Prokofeva M.I."/>
            <person name="Bonch-Osmolovskaya E.A."/>
            <person name="Ravin N.V."/>
            <person name="Skryabin K.G."/>
        </authorList>
    </citation>
    <scope>NUCLEOTIDE SEQUENCE [LARGE SCALE GENOMIC DNA]</scope>
    <source>
        <strain evidence="3">DSM 16705 / JCM 18335 / VKM B-2471 / 345-15</strain>
    </source>
</reference>
<dbReference type="GeneID" id="9498339"/>
<name>D9PZP5_ACIS3</name>
<dbReference type="GO" id="GO:0003677">
    <property type="term" value="F:DNA binding"/>
    <property type="evidence" value="ECO:0007669"/>
    <property type="project" value="InterPro"/>
</dbReference>